<proteinExistence type="predicted"/>
<dbReference type="RefSeq" id="XP_028138829.1">
    <property type="nucleotide sequence ID" value="XM_028283028.1"/>
</dbReference>
<dbReference type="PANTHER" id="PTHR46704">
    <property type="entry name" value="CXC DOMAIN-CONTAINING PROTEIN-RELATED"/>
    <property type="match status" value="1"/>
</dbReference>
<gene>
    <name evidence="1" type="primary">LOC114333177</name>
</gene>
<name>A0A6P7FR59_DIAVI</name>
<dbReference type="PANTHER" id="PTHR46704:SF9">
    <property type="entry name" value="BHLH DOMAIN-CONTAINING PROTEIN"/>
    <property type="match status" value="1"/>
</dbReference>
<organism evidence="1">
    <name type="scientific">Diabrotica virgifera virgifera</name>
    <name type="common">western corn rootworm</name>
    <dbReference type="NCBI Taxonomy" id="50390"/>
    <lineage>
        <taxon>Eukaryota</taxon>
        <taxon>Metazoa</taxon>
        <taxon>Ecdysozoa</taxon>
        <taxon>Arthropoda</taxon>
        <taxon>Hexapoda</taxon>
        <taxon>Insecta</taxon>
        <taxon>Pterygota</taxon>
        <taxon>Neoptera</taxon>
        <taxon>Endopterygota</taxon>
        <taxon>Coleoptera</taxon>
        <taxon>Polyphaga</taxon>
        <taxon>Cucujiformia</taxon>
        <taxon>Chrysomeloidea</taxon>
        <taxon>Chrysomelidae</taxon>
        <taxon>Galerucinae</taxon>
        <taxon>Diabroticina</taxon>
        <taxon>Diabroticites</taxon>
        <taxon>Diabrotica</taxon>
    </lineage>
</organism>
<reference evidence="1" key="1">
    <citation type="submission" date="2025-08" db="UniProtKB">
        <authorList>
            <consortium name="RefSeq"/>
        </authorList>
    </citation>
    <scope>IDENTIFICATION</scope>
</reference>
<dbReference type="AlphaFoldDB" id="A0A6P7FR59"/>
<evidence type="ECO:0000313" key="1">
    <source>
        <dbReference type="RefSeq" id="XP_028138829.1"/>
    </source>
</evidence>
<dbReference type="InParanoid" id="A0A6P7FR59"/>
<sequence length="219" mass="25339">MEYGTGNSKRYINITKLHTGLEPSLCTSLPAFHALTGCDYNSSFFQKRKIRPFKLLTKNLIYQKALADLGVAHVTGTRDEFFETLEEFVCDIYGTKNLLNTARFQTFCRNYKSNKKNESFKKILKKCDPSTLPPSKAELRQHLLRTQYITSIWRNADLQVPSSLTPNGNGLILNMDNLDFNWFEGDCLPQSVYDAIVHQRTKENFRYMAEGKLTYMFFL</sequence>
<accession>A0A6P7FR59</accession>
<protein>
    <submittedName>
        <fullName evidence="1">Uncharacterized protein LOC114333177</fullName>
    </submittedName>
</protein>